<evidence type="ECO:0000256" key="1">
    <source>
        <dbReference type="ARBA" id="ARBA00022737"/>
    </source>
</evidence>
<keyword evidence="6" id="KW-1185">Reference proteome</keyword>
<evidence type="ECO:0008006" key="7">
    <source>
        <dbReference type="Google" id="ProtNLM"/>
    </source>
</evidence>
<dbReference type="Pfam" id="PF23239">
    <property type="entry name" value="DUF7069"/>
    <property type="match status" value="1"/>
</dbReference>
<reference evidence="6" key="1">
    <citation type="journal article" date="2015" name="Genome Announc.">
        <title>Genome sequence of the AIDS-associated pathogen Penicillium marneffei (ATCC18224) and its near taxonomic relative Talaromyces stipitatus (ATCC10500).</title>
        <authorList>
            <person name="Nierman W.C."/>
            <person name="Fedorova-Abrams N.D."/>
            <person name="Andrianopoulos A."/>
        </authorList>
    </citation>
    <scope>NUCLEOTIDE SEQUENCE [LARGE SCALE GENOMIC DNA]</scope>
    <source>
        <strain evidence="6">ATCC 10500 / CBS 375.48 / QM 6759 / NRRL 1006</strain>
    </source>
</reference>
<accession>B8M931</accession>
<dbReference type="VEuPathDB" id="FungiDB:TSTA_111620"/>
<feature type="domain" description="Nephrocystin 3-like N-terminal" evidence="4">
    <location>
        <begin position="38"/>
        <end position="99"/>
    </location>
</feature>
<evidence type="ECO:0000259" key="3">
    <source>
        <dbReference type="Pfam" id="PF23239"/>
    </source>
</evidence>
<dbReference type="GeneID" id="8098817"/>
<dbReference type="AlphaFoldDB" id="B8M931"/>
<dbReference type="PANTHER" id="PTHR10039:SF14">
    <property type="entry name" value="NACHT DOMAIN-CONTAINING PROTEIN"/>
    <property type="match status" value="1"/>
</dbReference>
<dbReference type="PANTHER" id="PTHR10039">
    <property type="entry name" value="AMELOGENIN"/>
    <property type="match status" value="1"/>
</dbReference>
<dbReference type="EMBL" id="EQ962655">
    <property type="protein sequence ID" value="EED17326.1"/>
    <property type="molecule type" value="Genomic_DNA"/>
</dbReference>
<dbReference type="Pfam" id="PF24883">
    <property type="entry name" value="NPHP3_N"/>
    <property type="match status" value="1"/>
</dbReference>
<evidence type="ECO:0000259" key="2">
    <source>
        <dbReference type="Pfam" id="PF22939"/>
    </source>
</evidence>
<organism evidence="5 6">
    <name type="scientific">Talaromyces stipitatus (strain ATCC 10500 / CBS 375.48 / QM 6759 / NRRL 1006)</name>
    <name type="common">Penicillium stipitatum</name>
    <dbReference type="NCBI Taxonomy" id="441959"/>
    <lineage>
        <taxon>Eukaryota</taxon>
        <taxon>Fungi</taxon>
        <taxon>Dikarya</taxon>
        <taxon>Ascomycota</taxon>
        <taxon>Pezizomycotina</taxon>
        <taxon>Eurotiomycetes</taxon>
        <taxon>Eurotiomycetidae</taxon>
        <taxon>Eurotiales</taxon>
        <taxon>Trichocomaceae</taxon>
        <taxon>Talaromyces</taxon>
        <taxon>Talaromyces sect. Talaromyces</taxon>
    </lineage>
</organism>
<dbReference type="InterPro" id="IPR055497">
    <property type="entry name" value="DUF7069"/>
</dbReference>
<protein>
    <recommendedName>
        <fullName evidence="7">NACHT domain-containing protein</fullName>
    </recommendedName>
</protein>
<dbReference type="HOGENOM" id="CLU_928057_0_0_1"/>
<evidence type="ECO:0000259" key="4">
    <source>
        <dbReference type="Pfam" id="PF24883"/>
    </source>
</evidence>
<dbReference type="OMA" id="THRCIEN"/>
<proteinExistence type="predicted"/>
<dbReference type="STRING" id="441959.B8M931"/>
<dbReference type="InterPro" id="IPR054471">
    <property type="entry name" value="GPIID_WHD"/>
</dbReference>
<dbReference type="InterPro" id="IPR056884">
    <property type="entry name" value="NPHP3-like_N"/>
</dbReference>
<dbReference type="Proteomes" id="UP000001745">
    <property type="component" value="Unassembled WGS sequence"/>
</dbReference>
<dbReference type="InParanoid" id="B8M931"/>
<dbReference type="PhylomeDB" id="B8M931"/>
<feature type="domain" description="DUF7069" evidence="3">
    <location>
        <begin position="129"/>
        <end position="186"/>
    </location>
</feature>
<dbReference type="RefSeq" id="XP_002481318.1">
    <property type="nucleotide sequence ID" value="XM_002481273.1"/>
</dbReference>
<dbReference type="OrthoDB" id="4772757at2759"/>
<dbReference type="eggNOG" id="KOG4177">
    <property type="taxonomic scope" value="Eukaryota"/>
</dbReference>
<name>B8M931_TALSN</name>
<evidence type="ECO:0000313" key="5">
    <source>
        <dbReference type="EMBL" id="EED17326.1"/>
    </source>
</evidence>
<dbReference type="Pfam" id="PF22939">
    <property type="entry name" value="WHD_GPIID"/>
    <property type="match status" value="1"/>
</dbReference>
<evidence type="ECO:0000313" key="6">
    <source>
        <dbReference type="Proteomes" id="UP000001745"/>
    </source>
</evidence>
<keyword evidence="1" id="KW-0677">Repeat</keyword>
<sequence length="300" mass="34608">MALRAFLIRAAATKEGPLILFSIEPQGVCTQIQFEVDDMWRIFMAATSDLASRNTICVFDALDECRDQDQKELIERLRGFHDRHLDRQGNWLKFLVTSRPYDNIQDYFRPVTESFPQIHLRGEEENDQIHEEINLVVKAKLAELGKDLGLRADTQERLERELCEMKHRTYLWLYLAIDDIKRTLKNSLRPDRETIPPLPKNVPKAYERILNRVPSDQKAKIETILRIIVGARRPLTVQEMAMALGVATTPGAETATEAGLSPNGLDKKIRQLCGLFVFIKESKIYLIHQTAREFLVSRHD</sequence>
<feature type="domain" description="GPI inositol-deacylase winged helix" evidence="2">
    <location>
        <begin position="217"/>
        <end position="297"/>
    </location>
</feature>
<gene>
    <name evidence="5" type="ORF">TSTA_111620</name>
</gene>